<dbReference type="AlphaFoldDB" id="F2KNJ2"/>
<keyword evidence="1 3" id="KW-0474">Menaquinone biosynthesis</keyword>
<accession>F2KNJ2</accession>
<comment type="catalytic activity">
    <reaction evidence="3">
        <text>chorismate = 3-[(1-carboxyvinyl)-oxy]benzoate + H2O</text>
        <dbReference type="Rhea" id="RHEA:40051"/>
        <dbReference type="ChEBI" id="CHEBI:15377"/>
        <dbReference type="ChEBI" id="CHEBI:29748"/>
        <dbReference type="ChEBI" id="CHEBI:76981"/>
        <dbReference type="EC" id="4.2.1.151"/>
    </reaction>
</comment>
<dbReference type="GO" id="GO:0009234">
    <property type="term" value="P:menaquinone biosynthetic process"/>
    <property type="evidence" value="ECO:0007669"/>
    <property type="project" value="UniProtKB-UniRule"/>
</dbReference>
<name>F2KNJ2_ARCVS</name>
<sequence>MPFRIGKFGLINNFLPYYWLEKSFKENRNFEIVEASPKQMASMLASGLIDYAPVPSFFFLQNSEKLRSYNFCIASRDKVLSVVVVSKMKELDESPIAVTADTMTSVNLLRIILGEKGLKNRLVFTDSGKASDLLEICKHALVIGDEAIKARMIYRVVMDLGEEWYELTGLPMVFGISSSLQEVDANSVDAMLFKSIDWGLKNMEEVVSEAATKFSMPPEFLEEYFKTLSYRMGNAERRGLKTFEEMCRESGIVRVRQEEP</sequence>
<dbReference type="Gene3D" id="3.40.190.10">
    <property type="entry name" value="Periplasmic binding protein-like II"/>
    <property type="match status" value="2"/>
</dbReference>
<keyword evidence="5" id="KW-1185">Reference proteome</keyword>
<organism evidence="4 5">
    <name type="scientific">Archaeoglobus veneficus (strain DSM 11195 / SNP6)</name>
    <dbReference type="NCBI Taxonomy" id="693661"/>
    <lineage>
        <taxon>Archaea</taxon>
        <taxon>Methanobacteriati</taxon>
        <taxon>Methanobacteriota</taxon>
        <taxon>Archaeoglobi</taxon>
        <taxon>Archaeoglobales</taxon>
        <taxon>Archaeoglobaceae</taxon>
        <taxon>Archaeoglobus</taxon>
    </lineage>
</organism>
<keyword evidence="2 3" id="KW-0456">Lyase</keyword>
<dbReference type="EC" id="4.2.1.151" evidence="3"/>
<dbReference type="OrthoDB" id="50293at2157"/>
<comment type="function">
    <text evidence="3">Catalyzes the dehydration of chorismate into 3-[(1-carboxyvinyl)oxy]benzoate, a step in the biosynthesis of menaquinone (MK, vitamin K2).</text>
</comment>
<proteinExistence type="inferred from homology"/>
<dbReference type="UniPathway" id="UPA00079"/>
<evidence type="ECO:0000256" key="3">
    <source>
        <dbReference type="HAMAP-Rule" id="MF_00995"/>
    </source>
</evidence>
<dbReference type="InterPro" id="IPR003773">
    <property type="entry name" value="Menaquinone_biosynth"/>
</dbReference>
<dbReference type="GO" id="GO:0016836">
    <property type="term" value="F:hydro-lyase activity"/>
    <property type="evidence" value="ECO:0007669"/>
    <property type="project" value="UniProtKB-UniRule"/>
</dbReference>
<dbReference type="PANTHER" id="PTHR37690">
    <property type="entry name" value="CHORISMATE DEHYDRATASE"/>
    <property type="match status" value="1"/>
</dbReference>
<dbReference type="eggNOG" id="arCOG00655">
    <property type="taxonomic scope" value="Archaea"/>
</dbReference>
<gene>
    <name evidence="3" type="primary">mqnA</name>
    <name evidence="4" type="ordered locus">Arcve_0181</name>
</gene>
<dbReference type="STRING" id="693661.Arcve_0181"/>
<evidence type="ECO:0000313" key="4">
    <source>
        <dbReference type="EMBL" id="AEA46220.1"/>
    </source>
</evidence>
<dbReference type="Pfam" id="PF02621">
    <property type="entry name" value="VitK2_biosynth"/>
    <property type="match status" value="1"/>
</dbReference>
<dbReference type="CDD" id="cd13634">
    <property type="entry name" value="PBP2_Sco4506"/>
    <property type="match status" value="1"/>
</dbReference>
<dbReference type="KEGG" id="ave:Arcve_0181"/>
<comment type="pathway">
    <text evidence="3">Quinol/quinone metabolism; menaquinone biosynthesis.</text>
</comment>
<evidence type="ECO:0000256" key="2">
    <source>
        <dbReference type="ARBA" id="ARBA00023239"/>
    </source>
</evidence>
<dbReference type="SUPFAM" id="SSF53850">
    <property type="entry name" value="Periplasmic binding protein-like II"/>
    <property type="match status" value="1"/>
</dbReference>
<dbReference type="GeneID" id="10393273"/>
<reference evidence="4 5" key="1">
    <citation type="submission" date="2011-03" db="EMBL/GenBank/DDBJ databases">
        <title>The complete genome of Archaeoglobus veneficus SNP6.</title>
        <authorList>
            <consortium name="US DOE Joint Genome Institute (JGI-PGF)"/>
            <person name="Lucas S."/>
            <person name="Copeland A."/>
            <person name="Lapidus A."/>
            <person name="Bruce D."/>
            <person name="Goodwin L."/>
            <person name="Pitluck S."/>
            <person name="Kyrpides N."/>
            <person name="Mavromatis K."/>
            <person name="Pagani I."/>
            <person name="Ivanova N."/>
            <person name="Mikhailova N."/>
            <person name="Lu M."/>
            <person name="Detter J.C."/>
            <person name="Tapia R."/>
            <person name="Han C."/>
            <person name="Land M."/>
            <person name="Hauser L."/>
            <person name="Markowitz V."/>
            <person name="Cheng J.-F."/>
            <person name="Hugenholtz P."/>
            <person name="Woyke T."/>
            <person name="Wu D."/>
            <person name="Spring S."/>
            <person name="Brambilla E."/>
            <person name="Klenk H.-P."/>
            <person name="Eisen J.A."/>
        </authorList>
    </citation>
    <scope>NUCLEOTIDE SEQUENCE [LARGE SCALE GENOMIC DNA]</scope>
    <source>
        <strain>SNP6</strain>
    </source>
</reference>
<dbReference type="PANTHER" id="PTHR37690:SF1">
    <property type="entry name" value="CHORISMATE DEHYDRATASE"/>
    <property type="match status" value="1"/>
</dbReference>
<dbReference type="EMBL" id="CP002588">
    <property type="protein sequence ID" value="AEA46220.1"/>
    <property type="molecule type" value="Genomic_DNA"/>
</dbReference>
<protein>
    <recommendedName>
        <fullName evidence="3">Chorismate dehydratase</fullName>
        <ecNumber evidence="3">4.2.1.151</ecNumber>
    </recommendedName>
    <alternativeName>
        <fullName evidence="3">Menaquinone biosynthetic enzyme MqnA</fullName>
    </alternativeName>
</protein>
<dbReference type="HAMAP" id="MF_00995">
    <property type="entry name" value="MqnA"/>
    <property type="match status" value="1"/>
</dbReference>
<dbReference type="InterPro" id="IPR030868">
    <property type="entry name" value="MqnA"/>
</dbReference>
<evidence type="ECO:0000313" key="5">
    <source>
        <dbReference type="Proteomes" id="UP000008136"/>
    </source>
</evidence>
<evidence type="ECO:0000256" key="1">
    <source>
        <dbReference type="ARBA" id="ARBA00022428"/>
    </source>
</evidence>
<dbReference type="RefSeq" id="WP_013682896.1">
    <property type="nucleotide sequence ID" value="NC_015320.1"/>
</dbReference>
<dbReference type="HOGENOM" id="CLU_059898_0_0_2"/>
<comment type="similarity">
    <text evidence="3">Belongs to the MqnA/MqnD family. MqnA subfamily.</text>
</comment>
<dbReference type="Proteomes" id="UP000008136">
    <property type="component" value="Chromosome"/>
</dbReference>